<accession>A0ABS4KKR3</accession>
<sequence>MKQTTRLKKIAAFFAGIMVFNIGLIFVSQALASTPVIRDEKGDIPSESISELIEIKLNGRKQWICIRGEDRTNPILLFLAGGPGGTQMAAVRHELEELEKHFVVIGWDQPGSGKSYYAEPIKDITAETYIEDGKALTQYLIDRFEQEKIYLVGESWGSALGVFLIERYPDLYHAFIGTGQMIDFAETERLDYKKAMEIAIENNDTKMIEKLEKNGMPPYYGKNVTLKSAVYLNYLGNHMNMNPGIKNSGYNTFRDIGSSEYGILDKINFIRGIINTYNNVYQQLYTIDLRRDYKNLDVPVYFFLGRHDINAPTSLVEEYMEVLNAPKKEIVWFENSGHNPWINETNKFVDELVKRFSDTTN</sequence>
<feature type="domain" description="AB hydrolase-1" evidence="3">
    <location>
        <begin position="74"/>
        <end position="206"/>
    </location>
</feature>
<dbReference type="PRINTS" id="PR00793">
    <property type="entry name" value="PROAMNOPTASE"/>
</dbReference>
<dbReference type="EMBL" id="JAGGLI010000027">
    <property type="protein sequence ID" value="MBP2028379.1"/>
    <property type="molecule type" value="Genomic_DNA"/>
</dbReference>
<dbReference type="InterPro" id="IPR002410">
    <property type="entry name" value="Peptidase_S33"/>
</dbReference>
<keyword evidence="5" id="KW-1185">Reference proteome</keyword>
<evidence type="ECO:0000256" key="1">
    <source>
        <dbReference type="ARBA" id="ARBA00010088"/>
    </source>
</evidence>
<organism evidence="4 5">
    <name type="scientific">Acetoanaerobium pronyense</name>
    <dbReference type="NCBI Taxonomy" id="1482736"/>
    <lineage>
        <taxon>Bacteria</taxon>
        <taxon>Bacillati</taxon>
        <taxon>Bacillota</taxon>
        <taxon>Clostridia</taxon>
        <taxon>Peptostreptococcales</taxon>
        <taxon>Filifactoraceae</taxon>
        <taxon>Acetoanaerobium</taxon>
    </lineage>
</organism>
<dbReference type="PANTHER" id="PTHR43798">
    <property type="entry name" value="MONOACYLGLYCEROL LIPASE"/>
    <property type="match status" value="1"/>
</dbReference>
<name>A0ABS4KKR3_9FIRM</name>
<evidence type="ECO:0000259" key="3">
    <source>
        <dbReference type="Pfam" id="PF00561"/>
    </source>
</evidence>
<dbReference type="Gene3D" id="3.40.50.1820">
    <property type="entry name" value="alpha/beta hydrolase"/>
    <property type="match status" value="1"/>
</dbReference>
<dbReference type="SUPFAM" id="SSF53474">
    <property type="entry name" value="alpha/beta-Hydrolases"/>
    <property type="match status" value="1"/>
</dbReference>
<protein>
    <submittedName>
        <fullName evidence="4">Pimeloyl-ACP methyl ester carboxylesterase</fullName>
    </submittedName>
</protein>
<evidence type="ECO:0000313" key="4">
    <source>
        <dbReference type="EMBL" id="MBP2028379.1"/>
    </source>
</evidence>
<dbReference type="InterPro" id="IPR050266">
    <property type="entry name" value="AB_hydrolase_sf"/>
</dbReference>
<dbReference type="Pfam" id="PF00561">
    <property type="entry name" value="Abhydrolase_1"/>
    <property type="match status" value="1"/>
</dbReference>
<dbReference type="Proteomes" id="UP001314903">
    <property type="component" value="Unassembled WGS sequence"/>
</dbReference>
<dbReference type="RefSeq" id="WP_209661430.1">
    <property type="nucleotide sequence ID" value="NZ_JAGGLI010000027.1"/>
</dbReference>
<comment type="caution">
    <text evidence="4">The sequence shown here is derived from an EMBL/GenBank/DDBJ whole genome shotgun (WGS) entry which is preliminary data.</text>
</comment>
<dbReference type="PANTHER" id="PTHR43798:SF33">
    <property type="entry name" value="HYDROLASE, PUTATIVE (AFU_ORTHOLOGUE AFUA_2G14860)-RELATED"/>
    <property type="match status" value="1"/>
</dbReference>
<proteinExistence type="inferred from homology"/>
<evidence type="ECO:0000256" key="2">
    <source>
        <dbReference type="ARBA" id="ARBA00022801"/>
    </source>
</evidence>
<gene>
    <name evidence="4" type="ORF">J2Z35_002180</name>
</gene>
<reference evidence="4 5" key="1">
    <citation type="submission" date="2021-03" db="EMBL/GenBank/DDBJ databases">
        <title>Genomic Encyclopedia of Type Strains, Phase IV (KMG-IV): sequencing the most valuable type-strain genomes for metagenomic binning, comparative biology and taxonomic classification.</title>
        <authorList>
            <person name="Goeker M."/>
        </authorList>
    </citation>
    <scope>NUCLEOTIDE SEQUENCE [LARGE SCALE GENOMIC DNA]</scope>
    <source>
        <strain evidence="4 5">DSM 27512</strain>
    </source>
</reference>
<dbReference type="InterPro" id="IPR029058">
    <property type="entry name" value="AB_hydrolase_fold"/>
</dbReference>
<keyword evidence="2" id="KW-0378">Hydrolase</keyword>
<dbReference type="InterPro" id="IPR000073">
    <property type="entry name" value="AB_hydrolase_1"/>
</dbReference>
<comment type="similarity">
    <text evidence="1">Belongs to the peptidase S33 family.</text>
</comment>
<evidence type="ECO:0000313" key="5">
    <source>
        <dbReference type="Proteomes" id="UP001314903"/>
    </source>
</evidence>